<evidence type="ECO:0000313" key="2">
    <source>
        <dbReference type="Proteomes" id="UP000001449"/>
    </source>
</evidence>
<dbReference type="PaxDb" id="35128-Thaps23766"/>
<dbReference type="Proteomes" id="UP000001449">
    <property type="component" value="Chromosome 8"/>
</dbReference>
<reference evidence="1 2" key="2">
    <citation type="journal article" date="2008" name="Nature">
        <title>The Phaeodactylum genome reveals the evolutionary history of diatom genomes.</title>
        <authorList>
            <person name="Bowler C."/>
            <person name="Allen A.E."/>
            <person name="Badger J.H."/>
            <person name="Grimwood J."/>
            <person name="Jabbari K."/>
            <person name="Kuo A."/>
            <person name="Maheswari U."/>
            <person name="Martens C."/>
            <person name="Maumus F."/>
            <person name="Otillar R.P."/>
            <person name="Rayko E."/>
            <person name="Salamov A."/>
            <person name="Vandepoele K."/>
            <person name="Beszteri B."/>
            <person name="Gruber A."/>
            <person name="Heijde M."/>
            <person name="Katinka M."/>
            <person name="Mock T."/>
            <person name="Valentin K."/>
            <person name="Verret F."/>
            <person name="Berges J.A."/>
            <person name="Brownlee C."/>
            <person name="Cadoret J.P."/>
            <person name="Chiovitti A."/>
            <person name="Choi C.J."/>
            <person name="Coesel S."/>
            <person name="De Martino A."/>
            <person name="Detter J.C."/>
            <person name="Durkin C."/>
            <person name="Falciatore A."/>
            <person name="Fournet J."/>
            <person name="Haruta M."/>
            <person name="Huysman M.J."/>
            <person name="Jenkins B.D."/>
            <person name="Jiroutova K."/>
            <person name="Jorgensen R.E."/>
            <person name="Joubert Y."/>
            <person name="Kaplan A."/>
            <person name="Kroger N."/>
            <person name="Kroth P.G."/>
            <person name="La Roche J."/>
            <person name="Lindquist E."/>
            <person name="Lommer M."/>
            <person name="Martin-Jezequel V."/>
            <person name="Lopez P.J."/>
            <person name="Lucas S."/>
            <person name="Mangogna M."/>
            <person name="McGinnis K."/>
            <person name="Medlin L.K."/>
            <person name="Montsant A."/>
            <person name="Oudot-Le Secq M.P."/>
            <person name="Napoli C."/>
            <person name="Obornik M."/>
            <person name="Parker M.S."/>
            <person name="Petit J.L."/>
            <person name="Porcel B.M."/>
            <person name="Poulsen N."/>
            <person name="Robison M."/>
            <person name="Rychlewski L."/>
            <person name="Rynearson T.A."/>
            <person name="Schmutz J."/>
            <person name="Shapiro H."/>
            <person name="Siaut M."/>
            <person name="Stanley M."/>
            <person name="Sussman M.R."/>
            <person name="Taylor A.R."/>
            <person name="Vardi A."/>
            <person name="von Dassow P."/>
            <person name="Vyverman W."/>
            <person name="Willis A."/>
            <person name="Wyrwicz L.S."/>
            <person name="Rokhsar D.S."/>
            <person name="Weissenbach J."/>
            <person name="Armbrust E.V."/>
            <person name="Green B.R."/>
            <person name="Van de Peer Y."/>
            <person name="Grigoriev I.V."/>
        </authorList>
    </citation>
    <scope>NUCLEOTIDE SEQUENCE [LARGE SCALE GENOMIC DNA]</scope>
    <source>
        <strain evidence="1 2">CCMP1335</strain>
    </source>
</reference>
<gene>
    <name evidence="1" type="ORF">THAPSDRAFT_23766</name>
</gene>
<dbReference type="RefSeq" id="XP_002292035.1">
    <property type="nucleotide sequence ID" value="XM_002291999.1"/>
</dbReference>
<keyword evidence="2" id="KW-1185">Reference proteome</keyword>
<dbReference type="GeneID" id="7450179"/>
<dbReference type="HOGENOM" id="CLU_599233_0_0_1"/>
<organism evidence="1 2">
    <name type="scientific">Thalassiosira pseudonana</name>
    <name type="common">Marine diatom</name>
    <name type="synonym">Cyclotella nana</name>
    <dbReference type="NCBI Taxonomy" id="35128"/>
    <lineage>
        <taxon>Eukaryota</taxon>
        <taxon>Sar</taxon>
        <taxon>Stramenopiles</taxon>
        <taxon>Ochrophyta</taxon>
        <taxon>Bacillariophyta</taxon>
        <taxon>Coscinodiscophyceae</taxon>
        <taxon>Thalassiosirophycidae</taxon>
        <taxon>Thalassiosirales</taxon>
        <taxon>Thalassiosiraceae</taxon>
        <taxon>Thalassiosira</taxon>
    </lineage>
</organism>
<dbReference type="EMBL" id="CM000644">
    <property type="protein sequence ID" value="EED90886.1"/>
    <property type="molecule type" value="Genomic_DNA"/>
</dbReference>
<dbReference type="InParanoid" id="B8C6Y5"/>
<dbReference type="AlphaFoldDB" id="B8C6Y5"/>
<reference evidence="1 2" key="1">
    <citation type="journal article" date="2004" name="Science">
        <title>The genome of the diatom Thalassiosira pseudonana: ecology, evolution, and metabolism.</title>
        <authorList>
            <person name="Armbrust E.V."/>
            <person name="Berges J.A."/>
            <person name="Bowler C."/>
            <person name="Green B.R."/>
            <person name="Martinez D."/>
            <person name="Putnam N.H."/>
            <person name="Zhou S."/>
            <person name="Allen A.E."/>
            <person name="Apt K.E."/>
            <person name="Bechner M."/>
            <person name="Brzezinski M.A."/>
            <person name="Chaal B.K."/>
            <person name="Chiovitti A."/>
            <person name="Davis A.K."/>
            <person name="Demarest M.S."/>
            <person name="Detter J.C."/>
            <person name="Glavina T."/>
            <person name="Goodstein D."/>
            <person name="Hadi M.Z."/>
            <person name="Hellsten U."/>
            <person name="Hildebrand M."/>
            <person name="Jenkins B.D."/>
            <person name="Jurka J."/>
            <person name="Kapitonov V.V."/>
            <person name="Kroger N."/>
            <person name="Lau W.W."/>
            <person name="Lane T.W."/>
            <person name="Larimer F.W."/>
            <person name="Lippmeier J.C."/>
            <person name="Lucas S."/>
            <person name="Medina M."/>
            <person name="Montsant A."/>
            <person name="Obornik M."/>
            <person name="Parker M.S."/>
            <person name="Palenik B."/>
            <person name="Pazour G.J."/>
            <person name="Richardson P.M."/>
            <person name="Rynearson T.A."/>
            <person name="Saito M.A."/>
            <person name="Schwartz D.C."/>
            <person name="Thamatrakoln K."/>
            <person name="Valentin K."/>
            <person name="Vardi A."/>
            <person name="Wilkerson F.P."/>
            <person name="Rokhsar D.S."/>
        </authorList>
    </citation>
    <scope>NUCLEOTIDE SEQUENCE [LARGE SCALE GENOMIC DNA]</scope>
    <source>
        <strain evidence="1 2">CCMP1335</strain>
    </source>
</reference>
<evidence type="ECO:0000313" key="1">
    <source>
        <dbReference type="EMBL" id="EED90886.1"/>
    </source>
</evidence>
<proteinExistence type="predicted"/>
<sequence length="457" mass="51871">MDVDEEPSRAPPTPDLIELASIVLSSIEKYLDLQSTITLAATCKCLRSHLVHEGKIKASHFETGSQHDMLIRVHTGEHNWLTAPGRIFNYMPKALNTIYFPSLKRLALSFPDSVAIYNEHPISIPNGYMSSWPMLSFLIADAHKLEELLIDSSALIKPERDTCGMEGTYKMFGQNLSKCTKLRSLVLHNVFSPAENPSASVHSAALLRHLTPVVEKRVDRLEDITLFIGGKSIEDQRRDGAHRDFFVSVLTLEKLRHLNVHITATKDNTVLCEFLEACTIVSRSNGMRLRSSSLGFVQLVYEEIPQPDDDDLAEDELTNIEPFLRLLGESSELNVFSMTVPRTCWSQESVDALKRVITRKPSLNTVRIDFRGYRDDSEKIASCLSEFLSEKEATDELRRCCFSRIMKLPFEESDSALHLRKYVDEHGRGCFRIAEDGEMWNFLFSRVSLLRSAEETE</sequence>
<protein>
    <recommendedName>
        <fullName evidence="3">F-box domain-containing protein</fullName>
    </recommendedName>
</protein>
<evidence type="ECO:0008006" key="3">
    <source>
        <dbReference type="Google" id="ProtNLM"/>
    </source>
</evidence>
<accession>B8C6Y5</accession>
<name>B8C6Y5_THAPS</name>
<dbReference type="KEGG" id="tps:THAPSDRAFT_23766"/>